<reference evidence="1 2" key="1">
    <citation type="submission" date="2016-11" db="EMBL/GenBank/DDBJ databases">
        <authorList>
            <person name="Jaros S."/>
            <person name="Januszkiewicz K."/>
            <person name="Wedrychowicz H."/>
        </authorList>
    </citation>
    <scope>NUCLEOTIDE SEQUENCE [LARGE SCALE GENOMIC DNA]</scope>
    <source>
        <strain evidence="1 2">DSM 21425</strain>
    </source>
</reference>
<protein>
    <submittedName>
        <fullName evidence="1">Uncharacterized protein</fullName>
    </submittedName>
</protein>
<gene>
    <name evidence="1" type="ORF">SAMN04488096_10438</name>
</gene>
<dbReference type="RefSeq" id="WP_073149507.1">
    <property type="nucleotide sequence ID" value="NZ_FQYY01000004.1"/>
</dbReference>
<evidence type="ECO:0000313" key="2">
    <source>
        <dbReference type="Proteomes" id="UP000184225"/>
    </source>
</evidence>
<accession>A0A1M6DK10</accession>
<organism evidence="1 2">
    <name type="scientific">Mesonia phycicola</name>
    <dbReference type="NCBI Taxonomy" id="579105"/>
    <lineage>
        <taxon>Bacteria</taxon>
        <taxon>Pseudomonadati</taxon>
        <taxon>Bacteroidota</taxon>
        <taxon>Flavobacteriia</taxon>
        <taxon>Flavobacteriales</taxon>
        <taxon>Flavobacteriaceae</taxon>
        <taxon>Mesonia</taxon>
    </lineage>
</organism>
<dbReference type="STRING" id="579105.SAMN04488096_10438"/>
<evidence type="ECO:0000313" key="1">
    <source>
        <dbReference type="EMBL" id="SHI73532.1"/>
    </source>
</evidence>
<name>A0A1M6DK10_9FLAO</name>
<proteinExistence type="predicted"/>
<dbReference type="OrthoDB" id="1160485at2"/>
<dbReference type="Gene3D" id="2.50.20.10">
    <property type="entry name" value="Lipoprotein localisation LolA/LolB/LppX"/>
    <property type="match status" value="1"/>
</dbReference>
<sequence>MKILAKLSIVKSNRKTICVNFLFLLIFQCLHSQVEVVNAESILTKSKSYYENNPNFQASLEYTLFRSPDQPIVIDRYSGKMIKNNQDLYLKIHQTEFFINYNNYLKINHEEKAMEYKKLMTQSDLKQNPIEVYSYLKYFSEQEVCETDSFWICKLITPKYTQLSYASITFYIDKNNYEVRKQVIELMAPGSIRDEKGNYSVDRKFLETKINRDIKHDFNLPEISNYISSRDGYMKPSKDFESYEFFNR</sequence>
<dbReference type="AlphaFoldDB" id="A0A1M6DK10"/>
<dbReference type="Proteomes" id="UP000184225">
    <property type="component" value="Unassembled WGS sequence"/>
</dbReference>
<keyword evidence="2" id="KW-1185">Reference proteome</keyword>
<dbReference type="EMBL" id="FQYY01000004">
    <property type="protein sequence ID" value="SHI73532.1"/>
    <property type="molecule type" value="Genomic_DNA"/>
</dbReference>